<evidence type="ECO:0000313" key="6">
    <source>
        <dbReference type="Proteomes" id="UP000176413"/>
    </source>
</evidence>
<keyword evidence="1" id="KW-0460">Magnesium</keyword>
<protein>
    <recommendedName>
        <fullName evidence="4">S1 motif domain-containing protein</fullName>
    </recommendedName>
</protein>
<feature type="compositionally biased region" description="Gly residues" evidence="3">
    <location>
        <begin position="135"/>
        <end position="144"/>
    </location>
</feature>
<dbReference type="InterPro" id="IPR012340">
    <property type="entry name" value="NA-bd_OB-fold"/>
</dbReference>
<dbReference type="GO" id="GO:0003723">
    <property type="term" value="F:RNA binding"/>
    <property type="evidence" value="ECO:0007669"/>
    <property type="project" value="UniProtKB-KW"/>
</dbReference>
<dbReference type="PROSITE" id="PS50126">
    <property type="entry name" value="S1"/>
    <property type="match status" value="1"/>
</dbReference>
<accession>A0A1F6MB00</accession>
<dbReference type="GO" id="GO:0005829">
    <property type="term" value="C:cytosol"/>
    <property type="evidence" value="ECO:0007669"/>
    <property type="project" value="TreeGrafter"/>
</dbReference>
<comment type="caution">
    <text evidence="5">The sequence shown here is derived from an EMBL/GenBank/DDBJ whole genome shotgun (WGS) entry which is preliminary data.</text>
</comment>
<evidence type="ECO:0000256" key="3">
    <source>
        <dbReference type="SAM" id="MobiDB-lite"/>
    </source>
</evidence>
<sequence>MAIDIEDDGRVNVTSNDAVGMEKAVTWIKQLTHEVTAGEQYEGTVVRMEDFGAFIEILPGQDGLVHVSEIAWARTNKPSDVLKMGDKVKVLVKEIDNLGRINLSMKALLPKPEGYQERPPMDRMDRARSPRPMGGNRGGGRPRY</sequence>
<dbReference type="GO" id="GO:0004654">
    <property type="term" value="F:polyribonucleotide nucleotidyltransferase activity"/>
    <property type="evidence" value="ECO:0007669"/>
    <property type="project" value="InterPro"/>
</dbReference>
<dbReference type="Gene3D" id="3.30.1370.10">
    <property type="entry name" value="K Homology domain, type 1"/>
    <property type="match status" value="1"/>
</dbReference>
<name>A0A1F6MB00_9BACT</name>
<feature type="region of interest" description="Disordered" evidence="3">
    <location>
        <begin position="109"/>
        <end position="144"/>
    </location>
</feature>
<dbReference type="SUPFAM" id="SSF50249">
    <property type="entry name" value="Nucleic acid-binding proteins"/>
    <property type="match status" value="1"/>
</dbReference>
<dbReference type="AlphaFoldDB" id="A0A1F6MB00"/>
<dbReference type="FunFam" id="2.40.50.140:FF:000023">
    <property type="entry name" value="Polyribonucleotide nucleotidyltransferase"/>
    <property type="match status" value="1"/>
</dbReference>
<reference evidence="5 6" key="1">
    <citation type="journal article" date="2016" name="Nat. Commun.">
        <title>Thousands of microbial genomes shed light on interconnected biogeochemical processes in an aquifer system.</title>
        <authorList>
            <person name="Anantharaman K."/>
            <person name="Brown C.T."/>
            <person name="Hug L.A."/>
            <person name="Sharon I."/>
            <person name="Castelle C.J."/>
            <person name="Probst A.J."/>
            <person name="Thomas B.C."/>
            <person name="Singh A."/>
            <person name="Wilkins M.J."/>
            <person name="Karaoz U."/>
            <person name="Brodie E.L."/>
            <person name="Williams K.H."/>
            <person name="Hubbard S.S."/>
            <person name="Banfield J.F."/>
        </authorList>
    </citation>
    <scope>NUCLEOTIDE SEQUENCE [LARGE SCALE GENOMIC DNA]</scope>
</reference>
<dbReference type="SMART" id="SM00316">
    <property type="entry name" value="S1"/>
    <property type="match status" value="1"/>
</dbReference>
<dbReference type="Pfam" id="PF00575">
    <property type="entry name" value="S1"/>
    <property type="match status" value="1"/>
</dbReference>
<dbReference type="CDD" id="cd04472">
    <property type="entry name" value="S1_PNPase"/>
    <property type="match status" value="1"/>
</dbReference>
<dbReference type="Proteomes" id="UP000176413">
    <property type="component" value="Unassembled WGS sequence"/>
</dbReference>
<dbReference type="InterPro" id="IPR003029">
    <property type="entry name" value="S1_domain"/>
</dbReference>
<gene>
    <name evidence="5" type="ORF">A3D53_03290</name>
</gene>
<proteinExistence type="predicted"/>
<dbReference type="InterPro" id="IPR036612">
    <property type="entry name" value="KH_dom_type_1_sf"/>
</dbReference>
<evidence type="ECO:0000256" key="2">
    <source>
        <dbReference type="ARBA" id="ARBA00022884"/>
    </source>
</evidence>
<feature type="compositionally biased region" description="Basic and acidic residues" evidence="3">
    <location>
        <begin position="114"/>
        <end position="128"/>
    </location>
</feature>
<organism evidence="5 6">
    <name type="scientific">Candidatus Magasanikbacteria bacterium RIFCSPHIGHO2_02_FULL_45_10</name>
    <dbReference type="NCBI Taxonomy" id="1798679"/>
    <lineage>
        <taxon>Bacteria</taxon>
        <taxon>Candidatus Magasanikiibacteriota</taxon>
    </lineage>
</organism>
<evidence type="ECO:0000313" key="5">
    <source>
        <dbReference type="EMBL" id="OGH68789.1"/>
    </source>
</evidence>
<dbReference type="GO" id="GO:0006402">
    <property type="term" value="P:mRNA catabolic process"/>
    <property type="evidence" value="ECO:0007669"/>
    <property type="project" value="InterPro"/>
</dbReference>
<evidence type="ECO:0000256" key="1">
    <source>
        <dbReference type="ARBA" id="ARBA00022842"/>
    </source>
</evidence>
<dbReference type="PANTHER" id="PTHR11252">
    <property type="entry name" value="POLYRIBONUCLEOTIDE NUCLEOTIDYLTRANSFERASE"/>
    <property type="match status" value="1"/>
</dbReference>
<dbReference type="GO" id="GO:0000175">
    <property type="term" value="F:3'-5'-RNA exonuclease activity"/>
    <property type="evidence" value="ECO:0007669"/>
    <property type="project" value="TreeGrafter"/>
</dbReference>
<dbReference type="InterPro" id="IPR012162">
    <property type="entry name" value="PNPase"/>
</dbReference>
<dbReference type="Gene3D" id="2.40.50.140">
    <property type="entry name" value="Nucleic acid-binding proteins"/>
    <property type="match status" value="1"/>
</dbReference>
<feature type="domain" description="S1 motif" evidence="4">
    <location>
        <begin position="38"/>
        <end position="106"/>
    </location>
</feature>
<evidence type="ECO:0000259" key="4">
    <source>
        <dbReference type="PROSITE" id="PS50126"/>
    </source>
</evidence>
<dbReference type="PANTHER" id="PTHR11252:SF0">
    <property type="entry name" value="POLYRIBONUCLEOTIDE NUCLEOTIDYLTRANSFERASE 1, MITOCHONDRIAL"/>
    <property type="match status" value="1"/>
</dbReference>
<dbReference type="EMBL" id="MFQA01000030">
    <property type="protein sequence ID" value="OGH68789.1"/>
    <property type="molecule type" value="Genomic_DNA"/>
</dbReference>
<keyword evidence="2" id="KW-0694">RNA-binding</keyword>